<gene>
    <name evidence="8" type="ORF">PPROV_000619500</name>
</gene>
<dbReference type="OrthoDB" id="6108017at2759"/>
<dbReference type="PANTHER" id="PTHR13140">
    <property type="entry name" value="MYOSIN"/>
    <property type="match status" value="1"/>
</dbReference>
<keyword evidence="3 6" id="KW-0518">Myosin</keyword>
<protein>
    <recommendedName>
        <fullName evidence="7">Myosin motor domain-containing protein</fullName>
    </recommendedName>
</protein>
<dbReference type="GO" id="GO:0051015">
    <property type="term" value="F:actin filament binding"/>
    <property type="evidence" value="ECO:0007669"/>
    <property type="project" value="TreeGrafter"/>
</dbReference>
<evidence type="ECO:0000256" key="6">
    <source>
        <dbReference type="PROSITE-ProRule" id="PRU00782"/>
    </source>
</evidence>
<evidence type="ECO:0000256" key="5">
    <source>
        <dbReference type="ARBA" id="ARBA00023203"/>
    </source>
</evidence>
<keyword evidence="2" id="KW-0067">ATP-binding</keyword>
<dbReference type="AlphaFoldDB" id="A0A830HLC2"/>
<dbReference type="InterPro" id="IPR027417">
    <property type="entry name" value="P-loop_NTPase"/>
</dbReference>
<accession>A0A830HLC2</accession>
<sequence length="162" mass="17926">MLACGLHANTVLEAFGNAKTLRNDNSSRFGKWVELAFDRQGRVNGALIRTYLLEKTRVVRAEAGERNYHAFYQHIVSKANSQTRKQSEACPYLTRSGVTKIEGTSDLEEHARRYDFFDRHANTMALSPAVPAPVVAQSASYGWLTGYAAGLCLVGETHVSSM</sequence>
<dbReference type="EMBL" id="BNJQ01000016">
    <property type="protein sequence ID" value="GHP07453.1"/>
    <property type="molecule type" value="Genomic_DNA"/>
</dbReference>
<dbReference type="GO" id="GO:0005524">
    <property type="term" value="F:ATP binding"/>
    <property type="evidence" value="ECO:0007669"/>
    <property type="project" value="UniProtKB-KW"/>
</dbReference>
<dbReference type="GO" id="GO:0005737">
    <property type="term" value="C:cytoplasm"/>
    <property type="evidence" value="ECO:0007669"/>
    <property type="project" value="TreeGrafter"/>
</dbReference>
<evidence type="ECO:0000313" key="8">
    <source>
        <dbReference type="EMBL" id="GHP07453.1"/>
    </source>
</evidence>
<evidence type="ECO:0000259" key="7">
    <source>
        <dbReference type="PROSITE" id="PS51456"/>
    </source>
</evidence>
<evidence type="ECO:0000256" key="3">
    <source>
        <dbReference type="ARBA" id="ARBA00023123"/>
    </source>
</evidence>
<dbReference type="Pfam" id="PF00063">
    <property type="entry name" value="Myosin_head"/>
    <property type="match status" value="1"/>
</dbReference>
<dbReference type="GO" id="GO:0016459">
    <property type="term" value="C:myosin complex"/>
    <property type="evidence" value="ECO:0007669"/>
    <property type="project" value="UniProtKB-KW"/>
</dbReference>
<keyword evidence="4" id="KW-0505">Motor protein</keyword>
<dbReference type="InterPro" id="IPR036961">
    <property type="entry name" value="Kinesin_motor_dom_sf"/>
</dbReference>
<name>A0A830HLC2_9CHLO</name>
<evidence type="ECO:0000256" key="4">
    <source>
        <dbReference type="ARBA" id="ARBA00023175"/>
    </source>
</evidence>
<comment type="similarity">
    <text evidence="6">Belongs to the TRAFAC class myosin-kinesin ATPase superfamily. Myosin family.</text>
</comment>
<dbReference type="PROSITE" id="PS51456">
    <property type="entry name" value="MYOSIN_MOTOR"/>
    <property type="match status" value="1"/>
</dbReference>
<reference evidence="8" key="1">
    <citation type="submission" date="2020-10" db="EMBL/GenBank/DDBJ databases">
        <title>Unveiling of a novel bifunctional photoreceptor, Dualchrome1, isolated from a cosmopolitan green alga.</title>
        <authorList>
            <person name="Suzuki S."/>
            <person name="Kawachi M."/>
        </authorList>
    </citation>
    <scope>NUCLEOTIDE SEQUENCE</scope>
    <source>
        <strain evidence="8">NIES 2893</strain>
    </source>
</reference>
<dbReference type="Gene3D" id="3.40.850.10">
    <property type="entry name" value="Kinesin motor domain"/>
    <property type="match status" value="1"/>
</dbReference>
<evidence type="ECO:0000256" key="1">
    <source>
        <dbReference type="ARBA" id="ARBA00022741"/>
    </source>
</evidence>
<evidence type="ECO:0000313" key="9">
    <source>
        <dbReference type="Proteomes" id="UP000660262"/>
    </source>
</evidence>
<dbReference type="GO" id="GO:0007015">
    <property type="term" value="P:actin filament organization"/>
    <property type="evidence" value="ECO:0007669"/>
    <property type="project" value="TreeGrafter"/>
</dbReference>
<keyword evidence="5 6" id="KW-0009">Actin-binding</keyword>
<dbReference type="SUPFAM" id="SSF52540">
    <property type="entry name" value="P-loop containing nucleoside triphosphate hydrolases"/>
    <property type="match status" value="1"/>
</dbReference>
<dbReference type="PANTHER" id="PTHR13140:SF706">
    <property type="entry name" value="DILUTE CLASS UNCONVENTIONAL MYOSIN, ISOFORM C"/>
    <property type="match status" value="1"/>
</dbReference>
<keyword evidence="9" id="KW-1185">Reference proteome</keyword>
<comment type="caution">
    <text evidence="6">Lacks conserved residue(s) required for the propagation of feature annotation.</text>
</comment>
<evidence type="ECO:0000256" key="2">
    <source>
        <dbReference type="ARBA" id="ARBA00022840"/>
    </source>
</evidence>
<keyword evidence="1" id="KW-0547">Nucleotide-binding</keyword>
<proteinExistence type="inferred from homology"/>
<dbReference type="GO" id="GO:0000146">
    <property type="term" value="F:microfilament motor activity"/>
    <property type="evidence" value="ECO:0007669"/>
    <property type="project" value="TreeGrafter"/>
</dbReference>
<feature type="domain" description="Myosin motor" evidence="7">
    <location>
        <begin position="1"/>
        <end position="162"/>
    </location>
</feature>
<dbReference type="GO" id="GO:0016020">
    <property type="term" value="C:membrane"/>
    <property type="evidence" value="ECO:0007669"/>
    <property type="project" value="TreeGrafter"/>
</dbReference>
<dbReference type="InterPro" id="IPR001609">
    <property type="entry name" value="Myosin_head_motor_dom-like"/>
</dbReference>
<dbReference type="Proteomes" id="UP000660262">
    <property type="component" value="Unassembled WGS sequence"/>
</dbReference>
<comment type="caution">
    <text evidence="8">The sequence shown here is derived from an EMBL/GenBank/DDBJ whole genome shotgun (WGS) entry which is preliminary data.</text>
</comment>
<organism evidence="8 9">
    <name type="scientific">Pycnococcus provasolii</name>
    <dbReference type="NCBI Taxonomy" id="41880"/>
    <lineage>
        <taxon>Eukaryota</taxon>
        <taxon>Viridiplantae</taxon>
        <taxon>Chlorophyta</taxon>
        <taxon>Pseudoscourfieldiophyceae</taxon>
        <taxon>Pseudoscourfieldiales</taxon>
        <taxon>Pycnococcaceae</taxon>
        <taxon>Pycnococcus</taxon>
    </lineage>
</organism>